<dbReference type="eggNOG" id="KOG0778">
    <property type="taxonomic scope" value="Eukaryota"/>
</dbReference>
<dbReference type="Proteomes" id="UP000000759">
    <property type="component" value="Chromosome 5"/>
</dbReference>
<evidence type="ECO:0000313" key="8">
    <source>
        <dbReference type="Proteomes" id="UP000000759"/>
    </source>
</evidence>
<dbReference type="InParanoid" id="B7FVR5"/>
<dbReference type="GO" id="GO:0005634">
    <property type="term" value="C:nucleus"/>
    <property type="evidence" value="ECO:0007669"/>
    <property type="project" value="TreeGrafter"/>
</dbReference>
<dbReference type="SUPFAM" id="SSF54001">
    <property type="entry name" value="Cysteine proteinases"/>
    <property type="match status" value="1"/>
</dbReference>
<accession>B7FVR5</accession>
<dbReference type="OrthoDB" id="40380at2759"/>
<feature type="region of interest" description="Disordered" evidence="5">
    <location>
        <begin position="1"/>
        <end position="29"/>
    </location>
</feature>
<evidence type="ECO:0000256" key="2">
    <source>
        <dbReference type="ARBA" id="ARBA00022670"/>
    </source>
</evidence>
<reference evidence="8" key="2">
    <citation type="submission" date="2008-08" db="EMBL/GenBank/DDBJ databases">
        <authorList>
            <consortium name="Diatom Consortium"/>
            <person name="Grigoriev I."/>
            <person name="Grimwood J."/>
            <person name="Kuo A."/>
            <person name="Otillar R.P."/>
            <person name="Salamov A."/>
            <person name="Detter J.C."/>
            <person name="Lindquist E."/>
            <person name="Shapiro H."/>
            <person name="Lucas S."/>
            <person name="Glavina del Rio T."/>
            <person name="Pitluck S."/>
            <person name="Rokhsar D."/>
            <person name="Bowler C."/>
        </authorList>
    </citation>
    <scope>GENOME REANNOTATION</scope>
    <source>
        <strain evidence="8">CCAP 1055/1</strain>
    </source>
</reference>
<evidence type="ECO:0000256" key="4">
    <source>
        <dbReference type="ARBA" id="ARBA00022807"/>
    </source>
</evidence>
<dbReference type="InterPro" id="IPR038765">
    <property type="entry name" value="Papain-like_cys_pep_sf"/>
</dbReference>
<name>B7FVR5_PHATC</name>
<keyword evidence="2" id="KW-0645">Protease</keyword>
<dbReference type="PANTHER" id="PTHR12606:SF1">
    <property type="entry name" value="UBIQUITIN-LIKE-SPECIFIC PROTEASE 1A"/>
    <property type="match status" value="1"/>
</dbReference>
<dbReference type="STRING" id="556484.B7FVR5"/>
<evidence type="ECO:0000256" key="1">
    <source>
        <dbReference type="ARBA" id="ARBA00005234"/>
    </source>
</evidence>
<keyword evidence="3" id="KW-0378">Hydrolase</keyword>
<dbReference type="PANTHER" id="PTHR12606">
    <property type="entry name" value="SENTRIN/SUMO-SPECIFIC PROTEASE"/>
    <property type="match status" value="1"/>
</dbReference>
<dbReference type="InterPro" id="IPR003653">
    <property type="entry name" value="Peptidase_C48_C"/>
</dbReference>
<protein>
    <recommendedName>
        <fullName evidence="6">Ubiquitin-like protease family profile domain-containing protein</fullName>
    </recommendedName>
</protein>
<sequence>MTVLERWRRRKDQRKTSLGRQPSLRKGRNGWPLLKRKEASFRLTDFRVRNPIERHLQQESMGRFNVEALVLRAIKVEVIDLLRDAGGSCTVLAMANAVSGSPRVQECVGDAADSENDAWGLAFLDLIPGRAARKKSNARLAKRYEFINALHKLEASPSSSEARISSWEEALERLRTVLNTQFAEADGSDGLSIPDDLLEESIVDKYLLRAQAIKLQQIEELEHSQNQWLQISNAALSQRISQVDANQLDEADRLMRARLDAEYEKREKRLQSTSLAELEAKLIQEERNREARERALSLMRPLEDAELKIVHEAMSHVGNPNEIVAQAGVDSVQRESFQRLAPAQWLNDEVIHYFYVMLANRDEELCKADPNRKRCHFFKSFFITKLLDEEHSNPSLRGKYNYNNVKRWSKKVPGKDIFNLDKIFFPINVSRMHWVCAVVFMQQKKVQFYDSMGDGGMYHLKAIFRYIQDEHQAKEGAPLPDADAWTLVPCLSDTPRQKNVIVTVGKLGTPRRFPLAHGHARQDGTANRTVRECGSSLSPLLAYFWKVLARSSLTTYTFHLLIKMVSTRRSQPVKGPAYTNCDKDELARSQGTEVDTFPSTTVRKSDQSPGTADSTMHWTGAFHDDTAIIAKHELGPDVEDSVVVSPMESDSSTTTAVHTNTKKKVKAAARKASAATVKHVATTTMCAPASPPGTTNQTRAVTRSKGGSVDLFKGIESVPVVKKPSPKKRGDEGGNMQKIKLLTGTLYLYRGRYPRAEFVRTK</sequence>
<dbReference type="Gene3D" id="3.40.395.10">
    <property type="entry name" value="Adenoviral Proteinase, Chain A"/>
    <property type="match status" value="1"/>
</dbReference>
<reference evidence="7 8" key="1">
    <citation type="journal article" date="2008" name="Nature">
        <title>The Phaeodactylum genome reveals the evolutionary history of diatom genomes.</title>
        <authorList>
            <person name="Bowler C."/>
            <person name="Allen A.E."/>
            <person name="Badger J.H."/>
            <person name="Grimwood J."/>
            <person name="Jabbari K."/>
            <person name="Kuo A."/>
            <person name="Maheswari U."/>
            <person name="Martens C."/>
            <person name="Maumus F."/>
            <person name="Otillar R.P."/>
            <person name="Rayko E."/>
            <person name="Salamov A."/>
            <person name="Vandepoele K."/>
            <person name="Beszteri B."/>
            <person name="Gruber A."/>
            <person name="Heijde M."/>
            <person name="Katinka M."/>
            <person name="Mock T."/>
            <person name="Valentin K."/>
            <person name="Verret F."/>
            <person name="Berges J.A."/>
            <person name="Brownlee C."/>
            <person name="Cadoret J.P."/>
            <person name="Chiovitti A."/>
            <person name="Choi C.J."/>
            <person name="Coesel S."/>
            <person name="De Martino A."/>
            <person name="Detter J.C."/>
            <person name="Durkin C."/>
            <person name="Falciatore A."/>
            <person name="Fournet J."/>
            <person name="Haruta M."/>
            <person name="Huysman M.J."/>
            <person name="Jenkins B.D."/>
            <person name="Jiroutova K."/>
            <person name="Jorgensen R.E."/>
            <person name="Joubert Y."/>
            <person name="Kaplan A."/>
            <person name="Kroger N."/>
            <person name="Kroth P.G."/>
            <person name="La Roche J."/>
            <person name="Lindquist E."/>
            <person name="Lommer M."/>
            <person name="Martin-Jezequel V."/>
            <person name="Lopez P.J."/>
            <person name="Lucas S."/>
            <person name="Mangogna M."/>
            <person name="McGinnis K."/>
            <person name="Medlin L.K."/>
            <person name="Montsant A."/>
            <person name="Oudot-Le Secq M.P."/>
            <person name="Napoli C."/>
            <person name="Obornik M."/>
            <person name="Parker M.S."/>
            <person name="Petit J.L."/>
            <person name="Porcel B.M."/>
            <person name="Poulsen N."/>
            <person name="Robison M."/>
            <person name="Rychlewski L."/>
            <person name="Rynearson T.A."/>
            <person name="Schmutz J."/>
            <person name="Shapiro H."/>
            <person name="Siaut M."/>
            <person name="Stanley M."/>
            <person name="Sussman M.R."/>
            <person name="Taylor A.R."/>
            <person name="Vardi A."/>
            <person name="von Dassow P."/>
            <person name="Vyverman W."/>
            <person name="Willis A."/>
            <person name="Wyrwicz L.S."/>
            <person name="Rokhsar D.S."/>
            <person name="Weissenbach J."/>
            <person name="Armbrust E.V."/>
            <person name="Green B.R."/>
            <person name="Van de Peer Y."/>
            <person name="Grigoriev I.V."/>
        </authorList>
    </citation>
    <scope>NUCLEOTIDE SEQUENCE [LARGE SCALE GENOMIC DNA]</scope>
    <source>
        <strain evidence="7 8">CCAP 1055/1</strain>
    </source>
</reference>
<evidence type="ECO:0000259" key="6">
    <source>
        <dbReference type="PROSITE" id="PS50600"/>
    </source>
</evidence>
<dbReference type="AlphaFoldDB" id="B7FVR5"/>
<dbReference type="PaxDb" id="2850-Phatr44818"/>
<dbReference type="KEGG" id="pti:PHATRDRAFT_44818"/>
<keyword evidence="4" id="KW-0788">Thiol protease</keyword>
<evidence type="ECO:0000313" key="7">
    <source>
        <dbReference type="EMBL" id="EEC49676.1"/>
    </source>
</evidence>
<dbReference type="PROSITE" id="PS50600">
    <property type="entry name" value="ULP_PROTEASE"/>
    <property type="match status" value="1"/>
</dbReference>
<dbReference type="GeneID" id="7199542"/>
<dbReference type="Pfam" id="PF02902">
    <property type="entry name" value="Peptidase_C48"/>
    <property type="match status" value="1"/>
</dbReference>
<evidence type="ECO:0000256" key="3">
    <source>
        <dbReference type="ARBA" id="ARBA00022801"/>
    </source>
</evidence>
<dbReference type="GO" id="GO:0016926">
    <property type="term" value="P:protein desumoylation"/>
    <property type="evidence" value="ECO:0007669"/>
    <property type="project" value="TreeGrafter"/>
</dbReference>
<comment type="similarity">
    <text evidence="1">Belongs to the peptidase C48 family.</text>
</comment>
<dbReference type="EMBL" id="CM000608">
    <property type="protein sequence ID" value="EEC49676.1"/>
    <property type="molecule type" value="Genomic_DNA"/>
</dbReference>
<dbReference type="GO" id="GO:0006508">
    <property type="term" value="P:proteolysis"/>
    <property type="evidence" value="ECO:0007669"/>
    <property type="project" value="UniProtKB-KW"/>
</dbReference>
<keyword evidence="8" id="KW-1185">Reference proteome</keyword>
<proteinExistence type="inferred from homology"/>
<feature type="domain" description="Ubiquitin-like protease family profile" evidence="6">
    <location>
        <begin position="330"/>
        <end position="544"/>
    </location>
</feature>
<dbReference type="RefSeq" id="XP_002178978.1">
    <property type="nucleotide sequence ID" value="XM_002178942.1"/>
</dbReference>
<organism evidence="7 8">
    <name type="scientific">Phaeodactylum tricornutum (strain CCAP 1055/1)</name>
    <dbReference type="NCBI Taxonomy" id="556484"/>
    <lineage>
        <taxon>Eukaryota</taxon>
        <taxon>Sar</taxon>
        <taxon>Stramenopiles</taxon>
        <taxon>Ochrophyta</taxon>
        <taxon>Bacillariophyta</taxon>
        <taxon>Bacillariophyceae</taxon>
        <taxon>Bacillariophycidae</taxon>
        <taxon>Naviculales</taxon>
        <taxon>Phaeodactylaceae</taxon>
        <taxon>Phaeodactylum</taxon>
    </lineage>
</organism>
<gene>
    <name evidence="7" type="ORF">PHATRDRAFT_44818</name>
</gene>
<dbReference type="GO" id="GO:0016929">
    <property type="term" value="F:deSUMOylase activity"/>
    <property type="evidence" value="ECO:0007669"/>
    <property type="project" value="TreeGrafter"/>
</dbReference>
<evidence type="ECO:0000256" key="5">
    <source>
        <dbReference type="SAM" id="MobiDB-lite"/>
    </source>
</evidence>